<reference evidence="2" key="1">
    <citation type="submission" date="2022-11" db="EMBL/GenBank/DDBJ databases">
        <title>Hoeflea poritis sp. nov., isolated from scleractinian coral Porites lutea.</title>
        <authorList>
            <person name="Zhang G."/>
            <person name="Wei Q."/>
            <person name="Cai L."/>
        </authorList>
    </citation>
    <scope>NUCLEOTIDE SEQUENCE</scope>
    <source>
        <strain evidence="2">E7-10</strain>
    </source>
</reference>
<evidence type="ECO:0000313" key="2">
    <source>
        <dbReference type="EMBL" id="MDA4844906.1"/>
    </source>
</evidence>
<dbReference type="EMBL" id="JAPJZH010000003">
    <property type="protein sequence ID" value="MDA4844906.1"/>
    <property type="molecule type" value="Genomic_DNA"/>
</dbReference>
<proteinExistence type="predicted"/>
<gene>
    <name evidence="2" type="ORF">OOZ53_06065</name>
</gene>
<organism evidence="2 3">
    <name type="scientific">Hoeflea poritis</name>
    <dbReference type="NCBI Taxonomy" id="2993659"/>
    <lineage>
        <taxon>Bacteria</taxon>
        <taxon>Pseudomonadati</taxon>
        <taxon>Pseudomonadota</taxon>
        <taxon>Alphaproteobacteria</taxon>
        <taxon>Hyphomicrobiales</taxon>
        <taxon>Rhizobiaceae</taxon>
        <taxon>Hoeflea</taxon>
    </lineage>
</organism>
<sequence length="141" mass="15332">MVLQAVQEDFAGPGAGLSAYDDDRVAAVAAKAYARIVAAWKLNNRLAADLIAVSPRTWARMKSGQWSGRLNRDQLMRVSAITGLYKALHLYFSDALADRWIGLRNSGPLFAGHEPIETMIEGGLPAIMETRNYVDALRGGA</sequence>
<name>A0ABT4VJL0_9HYPH</name>
<keyword evidence="3" id="KW-1185">Reference proteome</keyword>
<evidence type="ECO:0000259" key="1">
    <source>
        <dbReference type="Pfam" id="PF20432"/>
    </source>
</evidence>
<feature type="domain" description="Antitoxin Xre-like helix-turn-helix" evidence="1">
    <location>
        <begin position="26"/>
        <end position="79"/>
    </location>
</feature>
<dbReference type="Proteomes" id="UP001148313">
    <property type="component" value="Unassembled WGS sequence"/>
</dbReference>
<accession>A0ABT4VJL0</accession>
<comment type="caution">
    <text evidence="2">The sequence shown here is derived from an EMBL/GenBank/DDBJ whole genome shotgun (WGS) entry which is preliminary data.</text>
</comment>
<dbReference type="InterPro" id="IPR046847">
    <property type="entry name" value="Xre-like_HTH"/>
</dbReference>
<evidence type="ECO:0000313" key="3">
    <source>
        <dbReference type="Proteomes" id="UP001148313"/>
    </source>
</evidence>
<protein>
    <submittedName>
        <fullName evidence="2">DUF2384 domain-containing protein</fullName>
    </submittedName>
</protein>
<dbReference type="RefSeq" id="WP_271088456.1">
    <property type="nucleotide sequence ID" value="NZ_JAPJZH010000003.1"/>
</dbReference>
<dbReference type="Pfam" id="PF20432">
    <property type="entry name" value="Xre-like-HTH"/>
    <property type="match status" value="1"/>
</dbReference>